<keyword evidence="2" id="KW-1185">Reference proteome</keyword>
<dbReference type="AlphaFoldDB" id="A0A2V3UH05"/>
<evidence type="ECO:0000313" key="1">
    <source>
        <dbReference type="EMBL" id="PXW64645.1"/>
    </source>
</evidence>
<reference evidence="1 2" key="1">
    <citation type="submission" date="2018-05" db="EMBL/GenBank/DDBJ databases">
        <title>Genomic Encyclopedia of Type Strains, Phase IV (KMG-IV): sequencing the most valuable type-strain genomes for metagenomic binning, comparative biology and taxonomic classification.</title>
        <authorList>
            <person name="Goeker M."/>
        </authorList>
    </citation>
    <scope>NUCLEOTIDE SEQUENCE [LARGE SCALE GENOMIC DNA]</scope>
    <source>
        <strain evidence="1 2">DSM 6462</strain>
    </source>
</reference>
<gene>
    <name evidence="1" type="ORF">C7450_101404</name>
</gene>
<organism evidence="1 2">
    <name type="scientific">Chelatococcus asaccharovorans</name>
    <dbReference type="NCBI Taxonomy" id="28210"/>
    <lineage>
        <taxon>Bacteria</taxon>
        <taxon>Pseudomonadati</taxon>
        <taxon>Pseudomonadota</taxon>
        <taxon>Alphaproteobacteria</taxon>
        <taxon>Hyphomicrobiales</taxon>
        <taxon>Chelatococcaceae</taxon>
        <taxon>Chelatococcus</taxon>
    </lineage>
</organism>
<dbReference type="EMBL" id="QJJK01000001">
    <property type="protein sequence ID" value="PXW64645.1"/>
    <property type="molecule type" value="Genomic_DNA"/>
</dbReference>
<comment type="caution">
    <text evidence="1">The sequence shown here is derived from an EMBL/GenBank/DDBJ whole genome shotgun (WGS) entry which is preliminary data.</text>
</comment>
<dbReference type="Proteomes" id="UP000248021">
    <property type="component" value="Unassembled WGS sequence"/>
</dbReference>
<proteinExistence type="predicted"/>
<evidence type="ECO:0000313" key="2">
    <source>
        <dbReference type="Proteomes" id="UP000248021"/>
    </source>
</evidence>
<protein>
    <submittedName>
        <fullName evidence="1">Uncharacterized protein</fullName>
    </submittedName>
</protein>
<sequence>MAGRTGHMKDSATIALADAMDERASCRRAVKGKKAERDLRIAVPENASVPALRARAARPSSRIEILKTVERQQANAHRGLGSLLRRWRVSVRTNEIAMGCAYVFHHPPEGLYILYIDLALPPLRVNDDPPSVVGVMSRFDQNVDLSLDTCNAPPNRSVRSHAKLRRKLVRHQSSDQALVEFPVFPHVLHRDRPPKTHTTAQRQACYTIRSAGGYFGESGRIRR</sequence>
<name>A0A2V3UH05_9HYPH</name>
<accession>A0A2V3UH05</accession>